<evidence type="ECO:0000256" key="2">
    <source>
        <dbReference type="ARBA" id="ARBA00022485"/>
    </source>
</evidence>
<evidence type="ECO:0000256" key="4">
    <source>
        <dbReference type="ARBA" id="ARBA00022723"/>
    </source>
</evidence>
<comment type="cofactor">
    <cofactor evidence="1">
        <name>[4Fe-4S] cluster</name>
        <dbReference type="ChEBI" id="CHEBI:49883"/>
    </cofactor>
</comment>
<dbReference type="InterPro" id="IPR058240">
    <property type="entry name" value="rSAM_sf"/>
</dbReference>
<dbReference type="SUPFAM" id="SSF102114">
    <property type="entry name" value="Radical SAM enzymes"/>
    <property type="match status" value="1"/>
</dbReference>
<dbReference type="Proteomes" id="UP001154240">
    <property type="component" value="Unassembled WGS sequence"/>
</dbReference>
<dbReference type="Gene3D" id="3.20.20.70">
    <property type="entry name" value="Aldolase class I"/>
    <property type="match status" value="1"/>
</dbReference>
<protein>
    <submittedName>
        <fullName evidence="8">Radical SAM protein</fullName>
    </submittedName>
</protein>
<dbReference type="RefSeq" id="WP_307633903.1">
    <property type="nucleotide sequence ID" value="NZ_JAPHEH010000001.1"/>
</dbReference>
<evidence type="ECO:0000256" key="3">
    <source>
        <dbReference type="ARBA" id="ARBA00022691"/>
    </source>
</evidence>
<dbReference type="GO" id="GO:0003824">
    <property type="term" value="F:catalytic activity"/>
    <property type="evidence" value="ECO:0007669"/>
    <property type="project" value="InterPro"/>
</dbReference>
<dbReference type="SFLD" id="SFLDG01067">
    <property type="entry name" value="SPASM/twitch_domain_containing"/>
    <property type="match status" value="1"/>
</dbReference>
<dbReference type="InterPro" id="IPR013785">
    <property type="entry name" value="Aldolase_TIM"/>
</dbReference>
<dbReference type="PROSITE" id="PS01305">
    <property type="entry name" value="MOAA_NIFB_PQQE"/>
    <property type="match status" value="1"/>
</dbReference>
<name>A0A9X4MK01_9BACT</name>
<dbReference type="GO" id="GO:0046872">
    <property type="term" value="F:metal ion binding"/>
    <property type="evidence" value="ECO:0007669"/>
    <property type="project" value="UniProtKB-KW"/>
</dbReference>
<evidence type="ECO:0000256" key="5">
    <source>
        <dbReference type="ARBA" id="ARBA00023004"/>
    </source>
</evidence>
<sequence>MISRVVFSVTYDCPISCKYCVTESGPWNGPALDAPFMSRVIDQALELGSLIVVVFTGGEPLLKLRDVKETIRYAQQHRLWTRIVTNSFWAATPDIALQILGDLKQAGLSEINLSCDDLHQEHIPLERVRNAYLAARELELPILIAHKRVKNGQITPESISDFFGVKLSEFKEGGVNQKTDLYSSSLTIPVGHGAKTLNLDDHIIYPTSPSAYSSPCSSILSSIIVSPAKDVRICCGMIDQRVPELTIGSLESQTLAEIVCEGNADLIANWLALEGPYGIMRFIREKAPEINFQDQYVNHCHLCNDIFTRDDVRKAIKQHAHEKVEAISLQRGFLEALRFKDEAAEIRG</sequence>
<accession>A0A9X4MK01</accession>
<dbReference type="EMBL" id="JAPHEH010000001">
    <property type="protein sequence ID" value="MDG4476938.1"/>
    <property type="molecule type" value="Genomic_DNA"/>
</dbReference>
<evidence type="ECO:0000256" key="6">
    <source>
        <dbReference type="ARBA" id="ARBA00023014"/>
    </source>
</evidence>
<dbReference type="InterPro" id="IPR050377">
    <property type="entry name" value="Radical_SAM_PqqE_MftC-like"/>
</dbReference>
<dbReference type="InterPro" id="IPR007197">
    <property type="entry name" value="rSAM"/>
</dbReference>
<dbReference type="SFLD" id="SFLDS00029">
    <property type="entry name" value="Radical_SAM"/>
    <property type="match status" value="1"/>
</dbReference>
<dbReference type="InterPro" id="IPR000385">
    <property type="entry name" value="MoaA_NifB_PqqE_Fe-S-bd_CS"/>
</dbReference>
<dbReference type="Pfam" id="PF04055">
    <property type="entry name" value="Radical_SAM"/>
    <property type="match status" value="1"/>
</dbReference>
<evidence type="ECO:0000313" key="9">
    <source>
        <dbReference type="Proteomes" id="UP001154240"/>
    </source>
</evidence>
<keyword evidence="4" id="KW-0479">Metal-binding</keyword>
<dbReference type="AlphaFoldDB" id="A0A9X4MK01"/>
<proteinExistence type="predicted"/>
<gene>
    <name evidence="8" type="ORF">OLX77_12315</name>
</gene>
<keyword evidence="2" id="KW-0004">4Fe-4S</keyword>
<keyword evidence="6" id="KW-0411">Iron-sulfur</keyword>
<reference evidence="8" key="2">
    <citation type="submission" date="2022-10" db="EMBL/GenBank/DDBJ databases">
        <authorList>
            <person name="Aronson H.S."/>
        </authorList>
    </citation>
    <scope>NUCLEOTIDE SEQUENCE</scope>
    <source>
        <strain evidence="8">RS19-109</strain>
    </source>
</reference>
<dbReference type="GO" id="GO:0051539">
    <property type="term" value="F:4 iron, 4 sulfur cluster binding"/>
    <property type="evidence" value="ECO:0007669"/>
    <property type="project" value="UniProtKB-KW"/>
</dbReference>
<reference evidence="8" key="1">
    <citation type="journal article" date="2022" name="bioRxiv">
        <title>Thiovibrio frasassiensisgen. nov., sp. nov., an autotrophic, elemental sulfur disproportionating bacterium isolated from sulfidic karst sediment, and proposal of Thiovibrionaceae fam. nov.</title>
        <authorList>
            <person name="Aronson H."/>
            <person name="Thomas C."/>
            <person name="Bhattacharyya M."/>
            <person name="Eckstein S."/>
            <person name="Jensen S."/>
            <person name="Barco R."/>
            <person name="Macalady J."/>
            <person name="Amend J."/>
        </authorList>
    </citation>
    <scope>NUCLEOTIDE SEQUENCE</scope>
    <source>
        <strain evidence="8">RS19-109</strain>
    </source>
</reference>
<dbReference type="CDD" id="cd01335">
    <property type="entry name" value="Radical_SAM"/>
    <property type="match status" value="1"/>
</dbReference>
<evidence type="ECO:0000259" key="7">
    <source>
        <dbReference type="Pfam" id="PF04055"/>
    </source>
</evidence>
<dbReference type="PANTHER" id="PTHR11228">
    <property type="entry name" value="RADICAL SAM DOMAIN PROTEIN"/>
    <property type="match status" value="1"/>
</dbReference>
<organism evidence="8 9">
    <name type="scientific">Thiovibrio frasassiensis</name>
    <dbReference type="NCBI Taxonomy" id="2984131"/>
    <lineage>
        <taxon>Bacteria</taxon>
        <taxon>Pseudomonadati</taxon>
        <taxon>Thermodesulfobacteriota</taxon>
        <taxon>Desulfobulbia</taxon>
        <taxon>Desulfobulbales</taxon>
        <taxon>Thiovibrionaceae</taxon>
        <taxon>Thiovibrio</taxon>
    </lineage>
</organism>
<evidence type="ECO:0000256" key="1">
    <source>
        <dbReference type="ARBA" id="ARBA00001966"/>
    </source>
</evidence>
<comment type="caution">
    <text evidence="8">The sequence shown here is derived from an EMBL/GenBank/DDBJ whole genome shotgun (WGS) entry which is preliminary data.</text>
</comment>
<evidence type="ECO:0000313" key="8">
    <source>
        <dbReference type="EMBL" id="MDG4476938.1"/>
    </source>
</evidence>
<keyword evidence="9" id="KW-1185">Reference proteome</keyword>
<feature type="domain" description="Radical SAM core" evidence="7">
    <location>
        <begin position="8"/>
        <end position="125"/>
    </location>
</feature>
<dbReference type="PANTHER" id="PTHR11228:SF34">
    <property type="entry name" value="TUNGSTEN-CONTAINING ALDEHYDE FERREDOXIN OXIDOREDUCTASE COFACTOR MODIFYING PROTEIN"/>
    <property type="match status" value="1"/>
</dbReference>
<keyword evidence="5" id="KW-0408">Iron</keyword>
<keyword evidence="3" id="KW-0949">S-adenosyl-L-methionine</keyword>